<dbReference type="RefSeq" id="WP_203837969.1">
    <property type="nucleotide sequence ID" value="NZ_BAAATV010000008.1"/>
</dbReference>
<proteinExistence type="predicted"/>
<protein>
    <recommendedName>
        <fullName evidence="4">Lipoprotein</fullName>
    </recommendedName>
</protein>
<evidence type="ECO:0008006" key="4">
    <source>
        <dbReference type="Google" id="ProtNLM"/>
    </source>
</evidence>
<reference evidence="2 3" key="1">
    <citation type="submission" date="2021-01" db="EMBL/GenBank/DDBJ databases">
        <title>Whole genome shotgun sequence of Actinoplanes humidus NBRC 14915.</title>
        <authorList>
            <person name="Komaki H."/>
            <person name="Tamura T."/>
        </authorList>
    </citation>
    <scope>NUCLEOTIDE SEQUENCE [LARGE SCALE GENOMIC DNA]</scope>
    <source>
        <strain evidence="2 3">NBRC 14915</strain>
    </source>
</reference>
<feature type="transmembrane region" description="Helical" evidence="1">
    <location>
        <begin position="115"/>
        <end position="140"/>
    </location>
</feature>
<name>A0ABQ3ZQG4_9ACTN</name>
<feature type="transmembrane region" description="Helical" evidence="1">
    <location>
        <begin position="91"/>
        <end position="109"/>
    </location>
</feature>
<evidence type="ECO:0000313" key="2">
    <source>
        <dbReference type="EMBL" id="GIE20816.1"/>
    </source>
</evidence>
<keyword evidence="1" id="KW-0472">Membrane</keyword>
<organism evidence="2 3">
    <name type="scientific">Winogradskya humida</name>
    <dbReference type="NCBI Taxonomy" id="113566"/>
    <lineage>
        <taxon>Bacteria</taxon>
        <taxon>Bacillati</taxon>
        <taxon>Actinomycetota</taxon>
        <taxon>Actinomycetes</taxon>
        <taxon>Micromonosporales</taxon>
        <taxon>Micromonosporaceae</taxon>
        <taxon>Winogradskya</taxon>
    </lineage>
</organism>
<sequence>MSDGYAHRSASQRRKLGRSALAHGIAVIAFGLLAWSGAAALGEGVPSLAASSLIAGSGGFAGALALTLTILIRLSSSAVDRTGSLQAARRVMVICAVAAFAAGVILAPGGEERGFAISVSGMMAGTLALFALLAGGGLTARRRRGR</sequence>
<feature type="transmembrane region" description="Helical" evidence="1">
    <location>
        <begin position="20"/>
        <end position="42"/>
    </location>
</feature>
<dbReference type="Proteomes" id="UP000603200">
    <property type="component" value="Unassembled WGS sequence"/>
</dbReference>
<evidence type="ECO:0000313" key="3">
    <source>
        <dbReference type="Proteomes" id="UP000603200"/>
    </source>
</evidence>
<keyword evidence="3" id="KW-1185">Reference proteome</keyword>
<feature type="transmembrane region" description="Helical" evidence="1">
    <location>
        <begin position="48"/>
        <end position="71"/>
    </location>
</feature>
<evidence type="ECO:0000256" key="1">
    <source>
        <dbReference type="SAM" id="Phobius"/>
    </source>
</evidence>
<keyword evidence="1" id="KW-1133">Transmembrane helix</keyword>
<gene>
    <name evidence="2" type="ORF">Ahu01nite_039180</name>
</gene>
<accession>A0ABQ3ZQG4</accession>
<comment type="caution">
    <text evidence="2">The sequence shown here is derived from an EMBL/GenBank/DDBJ whole genome shotgun (WGS) entry which is preliminary data.</text>
</comment>
<keyword evidence="1" id="KW-0812">Transmembrane</keyword>
<dbReference type="EMBL" id="BOMN01000045">
    <property type="protein sequence ID" value="GIE20816.1"/>
    <property type="molecule type" value="Genomic_DNA"/>
</dbReference>